<dbReference type="PANTHER" id="PTHR30506">
    <property type="entry name" value="INNER MEMBRANE PROTEIN"/>
    <property type="match status" value="1"/>
</dbReference>
<evidence type="ECO:0000256" key="4">
    <source>
        <dbReference type="ARBA" id="ARBA00022692"/>
    </source>
</evidence>
<evidence type="ECO:0000256" key="2">
    <source>
        <dbReference type="ARBA" id="ARBA00008193"/>
    </source>
</evidence>
<name>A0A2U8WE72_9HYPH</name>
<evidence type="ECO:0000313" key="9">
    <source>
        <dbReference type="EMBL" id="AWN43828.1"/>
    </source>
</evidence>
<feature type="domain" description="Glycine transporter" evidence="8">
    <location>
        <begin position="3"/>
        <end position="77"/>
    </location>
</feature>
<proteinExistence type="inferred from homology"/>
<dbReference type="OrthoDB" id="9791874at2"/>
<dbReference type="Proteomes" id="UP000245926">
    <property type="component" value="Chromosome"/>
</dbReference>
<dbReference type="PANTHER" id="PTHR30506:SF3">
    <property type="entry name" value="UPF0126 INNER MEMBRANE PROTEIN YADS-RELATED"/>
    <property type="match status" value="1"/>
</dbReference>
<dbReference type="EMBL" id="CP029550">
    <property type="protein sequence ID" value="AWN43828.1"/>
    <property type="molecule type" value="Genomic_DNA"/>
</dbReference>
<dbReference type="InterPro" id="IPR005115">
    <property type="entry name" value="Gly_transporter"/>
</dbReference>
<dbReference type="AlphaFoldDB" id="A0A2U8WE72"/>
<evidence type="ECO:0000256" key="7">
    <source>
        <dbReference type="SAM" id="Phobius"/>
    </source>
</evidence>
<feature type="transmembrane region" description="Helical" evidence="7">
    <location>
        <begin position="6"/>
        <end position="21"/>
    </location>
</feature>
<keyword evidence="4 7" id="KW-0812">Transmembrane</keyword>
<reference evidence="10" key="1">
    <citation type="submission" date="2018-05" db="EMBL/GenBank/DDBJ databases">
        <title>Complete Genome Sequence of Methylobacterium sp. 17SD2-17.</title>
        <authorList>
            <person name="Srinivasan S."/>
        </authorList>
    </citation>
    <scope>NUCLEOTIDE SEQUENCE [LARGE SCALE GENOMIC DNA]</scope>
    <source>
        <strain evidence="10">17SD2-17</strain>
    </source>
</reference>
<evidence type="ECO:0000256" key="1">
    <source>
        <dbReference type="ARBA" id="ARBA00004651"/>
    </source>
</evidence>
<dbReference type="GO" id="GO:0005886">
    <property type="term" value="C:plasma membrane"/>
    <property type="evidence" value="ECO:0007669"/>
    <property type="project" value="UniProtKB-SubCell"/>
</dbReference>
<evidence type="ECO:0000256" key="6">
    <source>
        <dbReference type="ARBA" id="ARBA00023136"/>
    </source>
</evidence>
<gene>
    <name evidence="9" type="ORF">DK389_29040</name>
</gene>
<keyword evidence="5 7" id="KW-1133">Transmembrane helix</keyword>
<comment type="subcellular location">
    <subcellularLocation>
        <location evidence="1">Cell membrane</location>
        <topology evidence="1">Multi-pass membrane protein</topology>
    </subcellularLocation>
</comment>
<keyword evidence="3" id="KW-1003">Cell membrane</keyword>
<feature type="transmembrane region" description="Helical" evidence="7">
    <location>
        <begin position="58"/>
        <end position="77"/>
    </location>
</feature>
<evidence type="ECO:0000256" key="5">
    <source>
        <dbReference type="ARBA" id="ARBA00022989"/>
    </source>
</evidence>
<evidence type="ECO:0000313" key="10">
    <source>
        <dbReference type="Proteomes" id="UP000245926"/>
    </source>
</evidence>
<comment type="similarity">
    <text evidence="2">Belongs to the UPF0126 family.</text>
</comment>
<dbReference type="RefSeq" id="WP_109894995.1">
    <property type="nucleotide sequence ID" value="NZ_CP029550.1"/>
</dbReference>
<feature type="transmembrane region" description="Helical" evidence="7">
    <location>
        <begin position="28"/>
        <end position="52"/>
    </location>
</feature>
<keyword evidence="6 7" id="KW-0472">Membrane</keyword>
<evidence type="ECO:0000259" key="8">
    <source>
        <dbReference type="Pfam" id="PF03458"/>
    </source>
</evidence>
<organism evidence="9 10">
    <name type="scientific">Methylobacterium durans</name>
    <dbReference type="NCBI Taxonomy" id="2202825"/>
    <lineage>
        <taxon>Bacteria</taxon>
        <taxon>Pseudomonadati</taxon>
        <taxon>Pseudomonadota</taxon>
        <taxon>Alphaproteobacteria</taxon>
        <taxon>Hyphomicrobiales</taxon>
        <taxon>Methylobacteriaceae</taxon>
        <taxon>Methylobacterium</taxon>
    </lineage>
</organism>
<accession>A0A2U8WE72</accession>
<dbReference type="Pfam" id="PF03458">
    <property type="entry name" value="Gly_transporter"/>
    <property type="match status" value="1"/>
</dbReference>
<sequence length="96" mass="9795">MTALDGLGSFVFALSGGLLAVEKRFDLFGVLLLSFAVAVTGGITRDLLIGAVPPAAVASWHTLAIAVLGGLLTFYVYSVVQSVRAAALGVPSTSRT</sequence>
<dbReference type="KEGG" id="mets:DK389_29040"/>
<evidence type="ECO:0000256" key="3">
    <source>
        <dbReference type="ARBA" id="ARBA00022475"/>
    </source>
</evidence>
<keyword evidence="10" id="KW-1185">Reference proteome</keyword>
<protein>
    <recommendedName>
        <fullName evidence="8">Glycine transporter domain-containing protein</fullName>
    </recommendedName>
</protein>